<dbReference type="Proteomes" id="UP000481153">
    <property type="component" value="Unassembled WGS sequence"/>
</dbReference>
<reference evidence="2 3" key="1">
    <citation type="submission" date="2019-07" db="EMBL/GenBank/DDBJ databases">
        <title>Genomics analysis of Aphanomyces spp. identifies a new class of oomycete effector associated with host adaptation.</title>
        <authorList>
            <person name="Gaulin E."/>
        </authorList>
    </citation>
    <scope>NUCLEOTIDE SEQUENCE [LARGE SCALE GENOMIC DNA]</scope>
    <source>
        <strain evidence="2 3">ATCC 201684</strain>
    </source>
</reference>
<gene>
    <name evidence="2" type="ORF">Ae201684_014714</name>
</gene>
<protein>
    <submittedName>
        <fullName evidence="2">Uncharacterized protein</fullName>
    </submittedName>
</protein>
<sequence length="171" mass="18235">MQQDQPRGECFPLPSDSISLPSSSSSSSPTRPTTTFSERIIVVQALPRSIAVHCASTVLVVGRESIAQWTSVCSSLCSVSVDSFPSVQGLETLRVWCHGSHGIECDQLFSLFYQSVDRLALLLTAALHACAPSQAMLTFLVAPGTHASSNSPALPSGRRRLHTLRPGSVTV</sequence>
<dbReference type="EMBL" id="VJMJ01000200">
    <property type="protein sequence ID" value="KAF0727184.1"/>
    <property type="molecule type" value="Genomic_DNA"/>
</dbReference>
<dbReference type="AlphaFoldDB" id="A0A6G0WIY6"/>
<comment type="caution">
    <text evidence="2">The sequence shown here is derived from an EMBL/GenBank/DDBJ whole genome shotgun (WGS) entry which is preliminary data.</text>
</comment>
<name>A0A6G0WIY6_9STRA</name>
<evidence type="ECO:0000256" key="1">
    <source>
        <dbReference type="SAM" id="MobiDB-lite"/>
    </source>
</evidence>
<accession>A0A6G0WIY6</accession>
<feature type="compositionally biased region" description="Low complexity" evidence="1">
    <location>
        <begin position="14"/>
        <end position="33"/>
    </location>
</feature>
<evidence type="ECO:0000313" key="2">
    <source>
        <dbReference type="EMBL" id="KAF0727184.1"/>
    </source>
</evidence>
<feature type="region of interest" description="Disordered" evidence="1">
    <location>
        <begin position="1"/>
        <end position="33"/>
    </location>
</feature>
<proteinExistence type="predicted"/>
<keyword evidence="3" id="KW-1185">Reference proteome</keyword>
<evidence type="ECO:0000313" key="3">
    <source>
        <dbReference type="Proteomes" id="UP000481153"/>
    </source>
</evidence>
<organism evidence="2 3">
    <name type="scientific">Aphanomyces euteiches</name>
    <dbReference type="NCBI Taxonomy" id="100861"/>
    <lineage>
        <taxon>Eukaryota</taxon>
        <taxon>Sar</taxon>
        <taxon>Stramenopiles</taxon>
        <taxon>Oomycota</taxon>
        <taxon>Saprolegniomycetes</taxon>
        <taxon>Saprolegniales</taxon>
        <taxon>Verrucalvaceae</taxon>
        <taxon>Aphanomyces</taxon>
    </lineage>
</organism>